<dbReference type="OrthoDB" id="420519at2759"/>
<keyword evidence="6" id="KW-0325">Glycoprotein</keyword>
<feature type="transmembrane region" description="Helical" evidence="7">
    <location>
        <begin position="341"/>
        <end position="372"/>
    </location>
</feature>
<evidence type="ECO:0000256" key="7">
    <source>
        <dbReference type="RuleBase" id="RU368066"/>
    </source>
</evidence>
<organism evidence="8 10">
    <name type="scientific">Plasmodiophora brassicae</name>
    <name type="common">Clubroot disease agent</name>
    <dbReference type="NCBI Taxonomy" id="37360"/>
    <lineage>
        <taxon>Eukaryota</taxon>
        <taxon>Sar</taxon>
        <taxon>Rhizaria</taxon>
        <taxon>Endomyxa</taxon>
        <taxon>Phytomyxea</taxon>
        <taxon>Plasmodiophorida</taxon>
        <taxon>Plasmodiophoridae</taxon>
        <taxon>Plasmodiophora</taxon>
    </lineage>
</organism>
<keyword evidence="9" id="KW-0496">Mitochondrion</keyword>
<dbReference type="Pfam" id="PF04515">
    <property type="entry name" value="Choline_transpo"/>
    <property type="match status" value="1"/>
</dbReference>
<feature type="transmembrane region" description="Helical" evidence="7">
    <location>
        <begin position="467"/>
        <end position="490"/>
    </location>
</feature>
<reference evidence="9 11" key="2">
    <citation type="submission" date="2018-03" db="EMBL/GenBank/DDBJ databases">
        <authorList>
            <person name="Fogelqvist J."/>
        </authorList>
    </citation>
    <scope>NUCLEOTIDE SEQUENCE [LARGE SCALE GENOMIC DNA]</scope>
</reference>
<feature type="transmembrane region" description="Helical" evidence="7">
    <location>
        <begin position="496"/>
        <end position="527"/>
    </location>
</feature>
<dbReference type="PANTHER" id="PTHR12385:SF14">
    <property type="entry name" value="CHOLINE TRANSPORTER-LIKE 2"/>
    <property type="match status" value="1"/>
</dbReference>
<evidence type="ECO:0000256" key="1">
    <source>
        <dbReference type="ARBA" id="ARBA00004141"/>
    </source>
</evidence>
<evidence type="ECO:0000256" key="6">
    <source>
        <dbReference type="ARBA" id="ARBA00023180"/>
    </source>
</evidence>
<geneLocation type="mitochondrion" evidence="9"/>
<feature type="transmembrane region" description="Helical" evidence="7">
    <location>
        <begin position="234"/>
        <end position="255"/>
    </location>
</feature>
<comment type="function">
    <text evidence="7">Choline transporter.</text>
</comment>
<evidence type="ECO:0000256" key="2">
    <source>
        <dbReference type="ARBA" id="ARBA00007168"/>
    </source>
</evidence>
<comment type="subcellular location">
    <subcellularLocation>
        <location evidence="7">Cell membrane</location>
        <topology evidence="7">Multi-pass membrane protein</topology>
    </subcellularLocation>
    <subcellularLocation>
        <location evidence="1">Membrane</location>
        <topology evidence="1">Multi-pass membrane protein</topology>
    </subcellularLocation>
</comment>
<feature type="transmembrane region" description="Helical" evidence="7">
    <location>
        <begin position="410"/>
        <end position="430"/>
    </location>
</feature>
<dbReference type="AlphaFoldDB" id="A0A0G4II95"/>
<name>A0A0G4II95_PLABS</name>
<proteinExistence type="inferred from homology"/>
<keyword evidence="5 7" id="KW-0472">Membrane</keyword>
<dbReference type="EMBL" id="OVEO01000002">
    <property type="protein sequence ID" value="SPQ94287.1"/>
    <property type="molecule type" value="Genomic_DNA"/>
</dbReference>
<evidence type="ECO:0000313" key="9">
    <source>
        <dbReference type="EMBL" id="SPQ94287.1"/>
    </source>
</evidence>
<dbReference type="GO" id="GO:0022857">
    <property type="term" value="F:transmembrane transporter activity"/>
    <property type="evidence" value="ECO:0007669"/>
    <property type="project" value="UniProtKB-UniRule"/>
</dbReference>
<gene>
    <name evidence="8" type="ORF">PBRA_003769</name>
    <name evidence="9" type="ORF">PLBR_LOCUS1502</name>
</gene>
<dbReference type="InterPro" id="IPR007603">
    <property type="entry name" value="Choline_transptr-like"/>
</dbReference>
<dbReference type="EMBL" id="CDSF01000002">
    <property type="protein sequence ID" value="CEO94956.1"/>
    <property type="molecule type" value="Genomic_DNA"/>
</dbReference>
<dbReference type="OMA" id="SQRKCRD"/>
<protein>
    <recommendedName>
        <fullName evidence="7">Choline transporter-like protein</fullName>
    </recommendedName>
</protein>
<keyword evidence="3 7" id="KW-0812">Transmembrane</keyword>
<dbReference type="PANTHER" id="PTHR12385">
    <property type="entry name" value="CHOLINE TRANSPORTER-LIKE (SLC FAMILY 44)"/>
    <property type="match status" value="1"/>
</dbReference>
<dbReference type="Proteomes" id="UP000290189">
    <property type="component" value="Unassembled WGS sequence"/>
</dbReference>
<evidence type="ECO:0000313" key="10">
    <source>
        <dbReference type="Proteomes" id="UP000039324"/>
    </source>
</evidence>
<dbReference type="STRING" id="37360.A0A0G4II95"/>
<dbReference type="GO" id="GO:0005886">
    <property type="term" value="C:plasma membrane"/>
    <property type="evidence" value="ECO:0007669"/>
    <property type="project" value="UniProtKB-SubCell"/>
</dbReference>
<feature type="transmembrane region" description="Helical" evidence="7">
    <location>
        <begin position="164"/>
        <end position="185"/>
    </location>
</feature>
<evidence type="ECO:0000256" key="5">
    <source>
        <dbReference type="ARBA" id="ARBA00023136"/>
    </source>
</evidence>
<feature type="transmembrane region" description="Helical" evidence="7">
    <location>
        <begin position="191"/>
        <end position="213"/>
    </location>
</feature>
<evidence type="ECO:0000313" key="8">
    <source>
        <dbReference type="EMBL" id="CEO94956.1"/>
    </source>
</evidence>
<dbReference type="Proteomes" id="UP000039324">
    <property type="component" value="Unassembled WGS sequence"/>
</dbReference>
<feature type="transmembrane region" description="Helical" evidence="7">
    <location>
        <begin position="30"/>
        <end position="52"/>
    </location>
</feature>
<reference evidence="8 10" key="1">
    <citation type="submission" date="2015-02" db="EMBL/GenBank/DDBJ databases">
        <authorList>
            <person name="Chooi Y.-H."/>
        </authorList>
    </citation>
    <scope>NUCLEOTIDE SEQUENCE [LARGE SCALE GENOMIC DNA]</scope>
    <source>
        <strain evidence="8">E3</strain>
    </source>
</reference>
<keyword evidence="10" id="KW-1185">Reference proteome</keyword>
<accession>A0A0G4II95</accession>
<sequence>MGNCLGCTFTPSDSGTPVAKIKTKRGCTDFPILVLFILSWAAMWYVFGIALSKGANPTRLVRGVDWNNRICGVDSAVADKPLAAWPGLPGDVHLLDSNPTTLYHIKVCVDSCTKTQDSATVLTPYNSTKFLYYCVPTVLPAGIGDNFNSGSQQASRAFGDLRTAWKLLLISGGVAIGLSFLYALFTRKFAGVLVWTSVFAIVAGGFLISYSLLQMAKSISDDKNAVNPDRAKSITIMGYIAAVFTLLFLVAIIFLRKRIEIAIAVVKESSKAVNAVSSVIVFPIFPLAFSLAYFVFWVYVVIFVFSVQVINPSQPVPTALQPYTGPTYLSRSFDTSMQRSMIYVFFHMFWNIQFLIYFTYLVIAGVIAQWYFTPYQADGSKARGSGEGQLPRTVVSRSAFRTLTYHLGTVAYGSLIIAIIQTIRAVVTYLQKQSKGQQNRLQKALFCVVQCCLKCVQCCMDKVSKNAFIFCAVYGDAFCPSAAASFTLVWRNLVRVAAVSMVGSVIVFLGKVLVSMLTGGIAAIILTKTSMYTNQLSNPILPIFVCMMIAYMVVSLFMVIYETAIDTIFLCFLIDEENNKGGVMLASKELQEIINHHAEASKKMADDMKATAEAHGMHAPGAKA</sequence>
<keyword evidence="4 7" id="KW-1133">Transmembrane helix</keyword>
<evidence type="ECO:0000256" key="3">
    <source>
        <dbReference type="ARBA" id="ARBA00022692"/>
    </source>
</evidence>
<comment type="similarity">
    <text evidence="2 7">Belongs to the CTL (choline transporter-like) family.</text>
</comment>
<feature type="transmembrane region" description="Helical" evidence="7">
    <location>
        <begin position="275"/>
        <end position="305"/>
    </location>
</feature>
<evidence type="ECO:0000256" key="4">
    <source>
        <dbReference type="ARBA" id="ARBA00022989"/>
    </source>
</evidence>
<feature type="transmembrane region" description="Helical" evidence="7">
    <location>
        <begin position="539"/>
        <end position="561"/>
    </location>
</feature>
<evidence type="ECO:0000313" key="11">
    <source>
        <dbReference type="Proteomes" id="UP000290189"/>
    </source>
</evidence>